<evidence type="ECO:0000256" key="1">
    <source>
        <dbReference type="SAM" id="Phobius"/>
    </source>
</evidence>
<reference evidence="2" key="2">
    <citation type="journal article" date="2015" name="Fish Shellfish Immunol.">
        <title>Early steps in the European eel (Anguilla anguilla)-Vibrio vulnificus interaction in the gills: Role of the RtxA13 toxin.</title>
        <authorList>
            <person name="Callol A."/>
            <person name="Pajuelo D."/>
            <person name="Ebbesson L."/>
            <person name="Teles M."/>
            <person name="MacKenzie S."/>
            <person name="Amaro C."/>
        </authorList>
    </citation>
    <scope>NUCLEOTIDE SEQUENCE</scope>
</reference>
<protein>
    <submittedName>
        <fullName evidence="2">Uncharacterized protein</fullName>
    </submittedName>
</protein>
<keyword evidence="1" id="KW-0472">Membrane</keyword>
<organism evidence="2">
    <name type="scientific">Anguilla anguilla</name>
    <name type="common">European freshwater eel</name>
    <name type="synonym">Muraena anguilla</name>
    <dbReference type="NCBI Taxonomy" id="7936"/>
    <lineage>
        <taxon>Eukaryota</taxon>
        <taxon>Metazoa</taxon>
        <taxon>Chordata</taxon>
        <taxon>Craniata</taxon>
        <taxon>Vertebrata</taxon>
        <taxon>Euteleostomi</taxon>
        <taxon>Actinopterygii</taxon>
        <taxon>Neopterygii</taxon>
        <taxon>Teleostei</taxon>
        <taxon>Anguilliformes</taxon>
        <taxon>Anguillidae</taxon>
        <taxon>Anguilla</taxon>
    </lineage>
</organism>
<feature type="transmembrane region" description="Helical" evidence="1">
    <location>
        <begin position="20"/>
        <end position="36"/>
    </location>
</feature>
<accession>A0A0E9RLS4</accession>
<dbReference type="AlphaFoldDB" id="A0A0E9RLS4"/>
<keyword evidence="1" id="KW-0812">Transmembrane</keyword>
<sequence>MFEHMNVCFSVPLYFNMESNFYGSCGLLPLILHVYMKNCPTIKNR</sequence>
<evidence type="ECO:0000313" key="2">
    <source>
        <dbReference type="EMBL" id="JAH29747.1"/>
    </source>
</evidence>
<keyword evidence="1" id="KW-1133">Transmembrane helix</keyword>
<proteinExistence type="predicted"/>
<name>A0A0E9RLS4_ANGAN</name>
<reference evidence="2" key="1">
    <citation type="submission" date="2014-11" db="EMBL/GenBank/DDBJ databases">
        <authorList>
            <person name="Amaro Gonzalez C."/>
        </authorList>
    </citation>
    <scope>NUCLEOTIDE SEQUENCE</scope>
</reference>
<dbReference type="EMBL" id="GBXM01078830">
    <property type="protein sequence ID" value="JAH29747.1"/>
    <property type="molecule type" value="Transcribed_RNA"/>
</dbReference>